<proteinExistence type="predicted"/>
<reference evidence="1" key="2">
    <citation type="submission" date="2020-11" db="EMBL/GenBank/DDBJ databases">
        <authorList>
            <person name="McCartney M.A."/>
            <person name="Auch B."/>
            <person name="Kono T."/>
            <person name="Mallez S."/>
            <person name="Becker A."/>
            <person name="Gohl D.M."/>
            <person name="Silverstein K.A.T."/>
            <person name="Koren S."/>
            <person name="Bechman K.B."/>
            <person name="Herman A."/>
            <person name="Abrahante J.E."/>
            <person name="Garbe J."/>
        </authorList>
    </citation>
    <scope>NUCLEOTIDE SEQUENCE</scope>
    <source>
        <strain evidence="1">Duluth1</strain>
        <tissue evidence="1">Whole animal</tissue>
    </source>
</reference>
<evidence type="ECO:0000313" key="2">
    <source>
        <dbReference type="Proteomes" id="UP000828390"/>
    </source>
</evidence>
<protein>
    <submittedName>
        <fullName evidence="1">Uncharacterized protein</fullName>
    </submittedName>
</protein>
<dbReference type="Proteomes" id="UP000828390">
    <property type="component" value="Unassembled WGS sequence"/>
</dbReference>
<name>A0A9D4K5F3_DREPO</name>
<gene>
    <name evidence="1" type="ORF">DPMN_106567</name>
</gene>
<organism evidence="1 2">
    <name type="scientific">Dreissena polymorpha</name>
    <name type="common">Zebra mussel</name>
    <name type="synonym">Mytilus polymorpha</name>
    <dbReference type="NCBI Taxonomy" id="45954"/>
    <lineage>
        <taxon>Eukaryota</taxon>
        <taxon>Metazoa</taxon>
        <taxon>Spiralia</taxon>
        <taxon>Lophotrochozoa</taxon>
        <taxon>Mollusca</taxon>
        <taxon>Bivalvia</taxon>
        <taxon>Autobranchia</taxon>
        <taxon>Heteroconchia</taxon>
        <taxon>Euheterodonta</taxon>
        <taxon>Imparidentia</taxon>
        <taxon>Neoheterodontei</taxon>
        <taxon>Myida</taxon>
        <taxon>Dreissenoidea</taxon>
        <taxon>Dreissenidae</taxon>
        <taxon>Dreissena</taxon>
    </lineage>
</organism>
<dbReference type="AlphaFoldDB" id="A0A9D4K5F3"/>
<sequence length="66" mass="7542">MNGPVAVCSRATLSVISNARFCVLNIFRRDQDSDAKQMGKMRNDLDILTQNQYACGKLVRREHTQR</sequence>
<accession>A0A9D4K5F3</accession>
<keyword evidence="2" id="KW-1185">Reference proteome</keyword>
<dbReference type="EMBL" id="JAIWYP010000004">
    <property type="protein sequence ID" value="KAH3833262.1"/>
    <property type="molecule type" value="Genomic_DNA"/>
</dbReference>
<reference evidence="1" key="1">
    <citation type="journal article" date="2019" name="bioRxiv">
        <title>The Genome of the Zebra Mussel, Dreissena polymorpha: A Resource for Invasive Species Research.</title>
        <authorList>
            <person name="McCartney M.A."/>
            <person name="Auch B."/>
            <person name="Kono T."/>
            <person name="Mallez S."/>
            <person name="Zhang Y."/>
            <person name="Obille A."/>
            <person name="Becker A."/>
            <person name="Abrahante J.E."/>
            <person name="Garbe J."/>
            <person name="Badalamenti J.P."/>
            <person name="Herman A."/>
            <person name="Mangelson H."/>
            <person name="Liachko I."/>
            <person name="Sullivan S."/>
            <person name="Sone E.D."/>
            <person name="Koren S."/>
            <person name="Silverstein K.A.T."/>
            <person name="Beckman K.B."/>
            <person name="Gohl D.M."/>
        </authorList>
    </citation>
    <scope>NUCLEOTIDE SEQUENCE</scope>
    <source>
        <strain evidence="1">Duluth1</strain>
        <tissue evidence="1">Whole animal</tissue>
    </source>
</reference>
<comment type="caution">
    <text evidence="1">The sequence shown here is derived from an EMBL/GenBank/DDBJ whole genome shotgun (WGS) entry which is preliminary data.</text>
</comment>
<evidence type="ECO:0000313" key="1">
    <source>
        <dbReference type="EMBL" id="KAH3833262.1"/>
    </source>
</evidence>